<protein>
    <submittedName>
        <fullName evidence="2">Uncharacterized protein</fullName>
    </submittedName>
</protein>
<evidence type="ECO:0000313" key="3">
    <source>
        <dbReference type="Proteomes" id="UP000694005"/>
    </source>
</evidence>
<sequence>MTKLMAACQIIDEQRGKDGSDAVHPLFVYNEKAKTNKKKHKGGGGEEPVVKQ</sequence>
<reference evidence="2 3" key="1">
    <citation type="submission" date="2021-07" db="EMBL/GenBank/DDBJ databases">
        <authorList>
            <consortium name="Genoscope - CEA"/>
            <person name="William W."/>
        </authorList>
    </citation>
    <scope>NUCLEOTIDE SEQUENCE [LARGE SCALE GENOMIC DNA]</scope>
</reference>
<accession>A0A8D9MFN5</accession>
<proteinExistence type="predicted"/>
<gene>
    <name evidence="2" type="ORF">BRAPAZ1V2_A10P12470.2</name>
</gene>
<dbReference type="Proteomes" id="UP000694005">
    <property type="component" value="Chromosome A10"/>
</dbReference>
<dbReference type="AlphaFoldDB" id="A0A8D9MFN5"/>
<name>A0A8D9MFN5_BRACM</name>
<dbReference type="EMBL" id="LS974626">
    <property type="protein sequence ID" value="CAG7910001.1"/>
    <property type="molecule type" value="Genomic_DNA"/>
</dbReference>
<evidence type="ECO:0000313" key="2">
    <source>
        <dbReference type="EMBL" id="CAG7910001.1"/>
    </source>
</evidence>
<organism evidence="2 3">
    <name type="scientific">Brassica campestris</name>
    <name type="common">Field mustard</name>
    <dbReference type="NCBI Taxonomy" id="3711"/>
    <lineage>
        <taxon>Eukaryota</taxon>
        <taxon>Viridiplantae</taxon>
        <taxon>Streptophyta</taxon>
        <taxon>Embryophyta</taxon>
        <taxon>Tracheophyta</taxon>
        <taxon>Spermatophyta</taxon>
        <taxon>Magnoliopsida</taxon>
        <taxon>eudicotyledons</taxon>
        <taxon>Gunneridae</taxon>
        <taxon>Pentapetalae</taxon>
        <taxon>rosids</taxon>
        <taxon>malvids</taxon>
        <taxon>Brassicales</taxon>
        <taxon>Brassicaceae</taxon>
        <taxon>Brassiceae</taxon>
        <taxon>Brassica</taxon>
    </lineage>
</organism>
<evidence type="ECO:0000256" key="1">
    <source>
        <dbReference type="SAM" id="MobiDB-lite"/>
    </source>
</evidence>
<feature type="region of interest" description="Disordered" evidence="1">
    <location>
        <begin position="33"/>
        <end position="52"/>
    </location>
</feature>
<dbReference type="Gramene" id="A10p12470.2_BraZ1">
    <property type="protein sequence ID" value="A10p12470.2_BraZ1.CDS"/>
    <property type="gene ID" value="A10g12470.2_BraZ1"/>
</dbReference>